<protein>
    <recommendedName>
        <fullName evidence="3">Oxygen-regulated invasion protein OrgB</fullName>
    </recommendedName>
</protein>
<comment type="caution">
    <text evidence="1">The sequence shown here is derived from an EMBL/GenBank/DDBJ whole genome shotgun (WGS) entry which is preliminary data.</text>
</comment>
<sequence length="197" mass="22917">MTQEARRHAQRILRDAERHAEMVRQHAYQEGYQQGLLSALHQVATYLLASQTMAWSWRERLNEHARAMLSAAVDHPDTLLLLLDEWLRQLEQGNATLHLTLPETSRSHQHRLMELLAEHWSGPIQLDYHSDPRCIMRCADQLAEFSPELYVEPASRQLQQCLDALPQDCRQVSAQALRELIAQWEQQANDTINRNPE</sequence>
<dbReference type="EMBL" id="JAVFJF020000006">
    <property type="protein sequence ID" value="MEJ8674084.1"/>
    <property type="molecule type" value="Genomic_DNA"/>
</dbReference>
<evidence type="ECO:0000313" key="2">
    <source>
        <dbReference type="Proteomes" id="UP001224516"/>
    </source>
</evidence>
<keyword evidence="2" id="KW-1185">Reference proteome</keyword>
<dbReference type="RefSeq" id="WP_307910256.1">
    <property type="nucleotide sequence ID" value="NZ_JAVFJF020000006.1"/>
</dbReference>
<organism evidence="1 2">
    <name type="scientific">Chromobacterium amazonense</name>
    <dbReference type="NCBI Taxonomy" id="1382803"/>
    <lineage>
        <taxon>Bacteria</taxon>
        <taxon>Pseudomonadati</taxon>
        <taxon>Pseudomonadota</taxon>
        <taxon>Betaproteobacteria</taxon>
        <taxon>Neisseriales</taxon>
        <taxon>Chromobacteriaceae</taxon>
        <taxon>Chromobacterium</taxon>
    </lineage>
</organism>
<proteinExistence type="predicted"/>
<gene>
    <name evidence="1" type="ORF">QCL97_005045</name>
</gene>
<reference evidence="1 2" key="1">
    <citation type="submission" date="2023-12" db="EMBL/GenBank/DDBJ databases">
        <title>Evaluation and characterization of a potential secondary metabolite violacein from indigenous Chromobacterium amazonense SAM215.</title>
        <authorList>
            <person name="Tarafdar M.R."/>
            <person name="Abedin S.M."/>
            <person name="Atiqua A."/>
            <person name="Saha A."/>
            <person name="Khan S.N."/>
        </authorList>
    </citation>
    <scope>NUCLEOTIDE SEQUENCE [LARGE SCALE GENOMIC DNA]</scope>
    <source>
        <strain evidence="1 2">SAM215</strain>
    </source>
</reference>
<dbReference type="Proteomes" id="UP001224516">
    <property type="component" value="Unassembled WGS sequence"/>
</dbReference>
<evidence type="ECO:0008006" key="3">
    <source>
        <dbReference type="Google" id="ProtNLM"/>
    </source>
</evidence>
<name>A0ABU8UYW3_9NEIS</name>
<evidence type="ECO:0000313" key="1">
    <source>
        <dbReference type="EMBL" id="MEJ8674084.1"/>
    </source>
</evidence>
<accession>A0ABU8UYW3</accession>